<dbReference type="AlphaFoldDB" id="A0A9P3H927"/>
<feature type="transmembrane region" description="Helical" evidence="2">
    <location>
        <begin position="51"/>
        <end position="69"/>
    </location>
</feature>
<evidence type="ECO:0000313" key="4">
    <source>
        <dbReference type="Proteomes" id="UP000827284"/>
    </source>
</evidence>
<proteinExistence type="predicted"/>
<reference evidence="3" key="1">
    <citation type="submission" date="2021-11" db="EMBL/GenBank/DDBJ databases">
        <authorList>
            <person name="Herlambang A."/>
            <person name="Guo Y."/>
            <person name="Takashima Y."/>
            <person name="Nishizawa T."/>
        </authorList>
    </citation>
    <scope>NUCLEOTIDE SEQUENCE</scope>
    <source>
        <strain evidence="3">E1425</strain>
    </source>
</reference>
<feature type="transmembrane region" description="Helical" evidence="2">
    <location>
        <begin position="81"/>
        <end position="101"/>
    </location>
</feature>
<keyword evidence="2" id="KW-0472">Membrane</keyword>
<feature type="compositionally biased region" description="Low complexity" evidence="1">
    <location>
        <begin position="203"/>
        <end position="214"/>
    </location>
</feature>
<evidence type="ECO:0000313" key="3">
    <source>
        <dbReference type="EMBL" id="GJJ71987.1"/>
    </source>
</evidence>
<name>A0A9P3H927_9FUNG</name>
<dbReference type="Proteomes" id="UP000827284">
    <property type="component" value="Unassembled WGS sequence"/>
</dbReference>
<sequence length="243" mass="28030">MVSYSAFRFWRIAVAFIATLNFIAMVTYYGRWASYSSGLGLIAPTLSWRDWIVTVISVVFFISYCYSVSGKRSLLHRFIRAFFLFALSVLLLYVNLVAIRFALQLQQNIPDDIAFSCHGFLVCILSWVFAFMSIILGFIVIFDVGITLKLGPCEPKSATSGLQQNQASVVVVQPQQGYYQPQQYYTPQPDQMQQQQYQQQYYQQPIQQNSPPQQESSFKYEQVPQSPMYNPPYGYQTPPIRYN</sequence>
<dbReference type="OrthoDB" id="2442585at2759"/>
<protein>
    <submittedName>
        <fullName evidence="3">Uncharacterized protein</fullName>
    </submittedName>
</protein>
<dbReference type="EMBL" id="BQFW01000006">
    <property type="protein sequence ID" value="GJJ71987.1"/>
    <property type="molecule type" value="Genomic_DNA"/>
</dbReference>
<comment type="caution">
    <text evidence="3">The sequence shown here is derived from an EMBL/GenBank/DDBJ whole genome shotgun (WGS) entry which is preliminary data.</text>
</comment>
<evidence type="ECO:0000256" key="2">
    <source>
        <dbReference type="SAM" id="Phobius"/>
    </source>
</evidence>
<feature type="transmembrane region" description="Helical" evidence="2">
    <location>
        <begin position="12"/>
        <end position="31"/>
    </location>
</feature>
<reference evidence="3" key="2">
    <citation type="journal article" date="2022" name="Microbiol. Resour. Announc.">
        <title>Whole-Genome Sequence of Entomortierella parvispora E1425, a Mucoromycotan Fungus Associated with Burkholderiaceae-Related Endosymbiotic Bacteria.</title>
        <authorList>
            <person name="Herlambang A."/>
            <person name="Guo Y."/>
            <person name="Takashima Y."/>
            <person name="Narisawa K."/>
            <person name="Ohta H."/>
            <person name="Nishizawa T."/>
        </authorList>
    </citation>
    <scope>NUCLEOTIDE SEQUENCE</scope>
    <source>
        <strain evidence="3">E1425</strain>
    </source>
</reference>
<feature type="region of interest" description="Disordered" evidence="1">
    <location>
        <begin position="203"/>
        <end position="243"/>
    </location>
</feature>
<keyword evidence="4" id="KW-1185">Reference proteome</keyword>
<evidence type="ECO:0000256" key="1">
    <source>
        <dbReference type="SAM" id="MobiDB-lite"/>
    </source>
</evidence>
<gene>
    <name evidence="3" type="ORF">EMPS_04344</name>
</gene>
<organism evidence="3 4">
    <name type="scientific">Entomortierella parvispora</name>
    <dbReference type="NCBI Taxonomy" id="205924"/>
    <lineage>
        <taxon>Eukaryota</taxon>
        <taxon>Fungi</taxon>
        <taxon>Fungi incertae sedis</taxon>
        <taxon>Mucoromycota</taxon>
        <taxon>Mortierellomycotina</taxon>
        <taxon>Mortierellomycetes</taxon>
        <taxon>Mortierellales</taxon>
        <taxon>Mortierellaceae</taxon>
        <taxon>Entomortierella</taxon>
    </lineage>
</organism>
<feature type="transmembrane region" description="Helical" evidence="2">
    <location>
        <begin position="113"/>
        <end position="142"/>
    </location>
</feature>
<keyword evidence="2" id="KW-1133">Transmembrane helix</keyword>
<keyword evidence="2" id="KW-0812">Transmembrane</keyword>
<feature type="compositionally biased region" description="Polar residues" evidence="1">
    <location>
        <begin position="215"/>
        <end position="228"/>
    </location>
</feature>
<accession>A0A9P3H927</accession>